<feature type="compositionally biased region" description="Basic residues" evidence="2">
    <location>
        <begin position="69"/>
        <end position="81"/>
    </location>
</feature>
<evidence type="ECO:0000256" key="2">
    <source>
        <dbReference type="SAM" id="MobiDB-lite"/>
    </source>
</evidence>
<feature type="compositionally biased region" description="Pro residues" evidence="2">
    <location>
        <begin position="93"/>
        <end position="102"/>
    </location>
</feature>
<comment type="caution">
    <text evidence="3">The sequence shown here is derived from an EMBL/GenBank/DDBJ whole genome shotgun (WGS) entry which is preliminary data.</text>
</comment>
<reference evidence="3" key="1">
    <citation type="submission" date="2021-03" db="EMBL/GenBank/DDBJ databases">
        <title>Evolutionary innovations through gain and loss of genes in the ectomycorrhizal Boletales.</title>
        <authorList>
            <person name="Wu G."/>
            <person name="Miyauchi S."/>
            <person name="Morin E."/>
            <person name="Yang Z.-L."/>
            <person name="Xu J."/>
            <person name="Martin F.M."/>
        </authorList>
    </citation>
    <scope>NUCLEOTIDE SEQUENCE</scope>
    <source>
        <strain evidence="3">BR01</strain>
    </source>
</reference>
<feature type="region of interest" description="Disordered" evidence="2">
    <location>
        <begin position="1"/>
        <end position="127"/>
    </location>
</feature>
<feature type="region of interest" description="Disordered" evidence="2">
    <location>
        <begin position="185"/>
        <end position="222"/>
    </location>
</feature>
<dbReference type="GO" id="GO:0072344">
    <property type="term" value="P:rescue of stalled ribosome"/>
    <property type="evidence" value="ECO:0007669"/>
    <property type="project" value="TreeGrafter"/>
</dbReference>
<protein>
    <submittedName>
        <fullName evidence="3">Transcriptional repressor TCF25-domain-containing protein</fullName>
    </submittedName>
</protein>
<dbReference type="PANTHER" id="PTHR22684">
    <property type="entry name" value="NULP1-RELATED"/>
    <property type="match status" value="1"/>
</dbReference>
<dbReference type="InterPro" id="IPR019734">
    <property type="entry name" value="TPR_rpt"/>
</dbReference>
<name>A0A8I2YPP2_9AGAM</name>
<accession>A0A8I2YPP2</accession>
<dbReference type="GO" id="GO:1990112">
    <property type="term" value="C:RQC complex"/>
    <property type="evidence" value="ECO:0007669"/>
    <property type="project" value="TreeGrafter"/>
</dbReference>
<evidence type="ECO:0000313" key="3">
    <source>
        <dbReference type="EMBL" id="KAG6375257.1"/>
    </source>
</evidence>
<dbReference type="PROSITE" id="PS50005">
    <property type="entry name" value="TPR"/>
    <property type="match status" value="1"/>
</dbReference>
<dbReference type="PANTHER" id="PTHR22684:SF0">
    <property type="entry name" value="RIBOSOME QUALITY CONTROL COMPLEX SUBUNIT TCF25"/>
    <property type="match status" value="1"/>
</dbReference>
<feature type="compositionally biased region" description="Low complexity" evidence="2">
    <location>
        <begin position="185"/>
        <end position="194"/>
    </location>
</feature>
<dbReference type="AlphaFoldDB" id="A0A8I2YPP2"/>
<sequence>MAPRLSKRQQREQEELLALATHPSPNTDLHESTEEESVALAKTGFAALLTPEDQQEVAESEDENITKPAKSRKTKKRKKKVAGPVHDEDGPPAGKPVTPPPQVTSRSKPATKKVKAQDKKKDEKDDLDKALAELSIKYPDLQQIAPSASTDTRATKLSTLFSVSVSHLDAESELKKFFGSKAVSAAQAATSTSSPKRRRGVQPQTQRSQLARPQPSWGMMKPREGLSARTLTEEETTRKVNNGPAGTGKWWTVEYSKRYKGVTKTFMQAVMTGDPETLWRVLQRMPWHADTLLQLAEVYRHREEYSQAVDYVSRALYAYERAFLGAFSFTSGNNRLDFDRVENRPFFLAIHRQVIDLQRCGCPRTAFEHARLLISLEPLSDPHGVYLHLDYLCVKAGMGDWLLDVWSVYRSTSHENSGEFVDPTVLPGWSYARALILRAKEKAKKERGEDFKEESTEALRQAILAFPVIVPLLADKCEISLSAEVRGHKAFRIHTDGIGLSPEESILHLLAHLYAHRSSPLWKSSGHASWLSSTSSTLLSTLSTQRTHPVRERSLRTFSSRNLRHSIYRHVFVLEQTHAQPQNRALTAFIPPDITQGRHLACDPLPPPSAISTYDTTFFAGCEDPSALGATRPRRRTQAEERLLARLIPDAATRAQILAFYDQNPWIAAQVPGGVVEFVQMMAEAPDDALHELMIAAEMMREGGGNVEVQPGLADRGAMPGELPDEVFWEAEDDVDVDDVPHGQPGHQEEDEEDEDEDDEDVAPMPIRVVRNLLNRLWGGAPAQEYEDSSDDDGASNG</sequence>
<evidence type="ECO:0000256" key="1">
    <source>
        <dbReference type="PROSITE-ProRule" id="PRU00339"/>
    </source>
</evidence>
<dbReference type="InterPro" id="IPR006994">
    <property type="entry name" value="TCF25/Rqc1"/>
</dbReference>
<keyword evidence="1" id="KW-0802">TPR repeat</keyword>
<dbReference type="EMBL" id="JAGFBS010000015">
    <property type="protein sequence ID" value="KAG6375257.1"/>
    <property type="molecule type" value="Genomic_DNA"/>
</dbReference>
<organism evidence="3 4">
    <name type="scientific">Boletus reticuloceps</name>
    <dbReference type="NCBI Taxonomy" id="495285"/>
    <lineage>
        <taxon>Eukaryota</taxon>
        <taxon>Fungi</taxon>
        <taxon>Dikarya</taxon>
        <taxon>Basidiomycota</taxon>
        <taxon>Agaricomycotina</taxon>
        <taxon>Agaricomycetes</taxon>
        <taxon>Agaricomycetidae</taxon>
        <taxon>Boletales</taxon>
        <taxon>Boletineae</taxon>
        <taxon>Boletaceae</taxon>
        <taxon>Boletoideae</taxon>
        <taxon>Boletus</taxon>
    </lineage>
</organism>
<feature type="compositionally biased region" description="Acidic residues" evidence="2">
    <location>
        <begin position="749"/>
        <end position="762"/>
    </location>
</feature>
<dbReference type="OrthoDB" id="205993at2759"/>
<dbReference type="Proteomes" id="UP000683000">
    <property type="component" value="Unassembled WGS sequence"/>
</dbReference>
<proteinExistence type="predicted"/>
<feature type="compositionally biased region" description="Basic and acidic residues" evidence="2">
    <location>
        <begin position="115"/>
        <end position="127"/>
    </location>
</feature>
<gene>
    <name evidence="3" type="ORF">JVT61DRAFT_3474</name>
</gene>
<keyword evidence="4" id="KW-1185">Reference proteome</keyword>
<dbReference type="GO" id="GO:1990116">
    <property type="term" value="P:ribosome-associated ubiquitin-dependent protein catabolic process"/>
    <property type="evidence" value="ECO:0007669"/>
    <property type="project" value="TreeGrafter"/>
</dbReference>
<evidence type="ECO:0000313" key="4">
    <source>
        <dbReference type="Proteomes" id="UP000683000"/>
    </source>
</evidence>
<feature type="compositionally biased region" description="Polar residues" evidence="2">
    <location>
        <begin position="202"/>
        <end position="211"/>
    </location>
</feature>
<feature type="compositionally biased region" description="Acidic residues" evidence="2">
    <location>
        <begin position="53"/>
        <end position="63"/>
    </location>
</feature>
<feature type="repeat" description="TPR" evidence="1">
    <location>
        <begin position="289"/>
        <end position="322"/>
    </location>
</feature>
<feature type="region of interest" description="Disordered" evidence="2">
    <location>
        <begin position="736"/>
        <end position="766"/>
    </location>
</feature>
<dbReference type="Pfam" id="PF04910">
    <property type="entry name" value="Tcf25"/>
    <property type="match status" value="1"/>
</dbReference>